<dbReference type="InterPro" id="IPR020846">
    <property type="entry name" value="MFS_dom"/>
</dbReference>
<dbReference type="InterPro" id="IPR036259">
    <property type="entry name" value="MFS_trans_sf"/>
</dbReference>
<dbReference type="SUPFAM" id="SSF103473">
    <property type="entry name" value="MFS general substrate transporter"/>
    <property type="match status" value="1"/>
</dbReference>
<feature type="transmembrane region" description="Helical" evidence="5">
    <location>
        <begin position="224"/>
        <end position="241"/>
    </location>
</feature>
<dbReference type="Gene3D" id="1.20.1250.20">
    <property type="entry name" value="MFS general substrate transporter like domains"/>
    <property type="match status" value="2"/>
</dbReference>
<dbReference type="Proteomes" id="UP001501237">
    <property type="component" value="Unassembled WGS sequence"/>
</dbReference>
<feature type="transmembrane region" description="Helical" evidence="5">
    <location>
        <begin position="291"/>
        <end position="316"/>
    </location>
</feature>
<dbReference type="InterPro" id="IPR011701">
    <property type="entry name" value="MFS"/>
</dbReference>
<name>A0ABP6QAT8_9ACTN</name>
<proteinExistence type="predicted"/>
<reference evidence="8" key="1">
    <citation type="journal article" date="2019" name="Int. J. Syst. Evol. Microbiol.">
        <title>The Global Catalogue of Microorganisms (GCM) 10K type strain sequencing project: providing services to taxonomists for standard genome sequencing and annotation.</title>
        <authorList>
            <consortium name="The Broad Institute Genomics Platform"/>
            <consortium name="The Broad Institute Genome Sequencing Center for Infectious Disease"/>
            <person name="Wu L."/>
            <person name="Ma J."/>
        </authorList>
    </citation>
    <scope>NUCLEOTIDE SEQUENCE [LARGE SCALE GENOMIC DNA]</scope>
    <source>
        <strain evidence="8">JCM 9377</strain>
    </source>
</reference>
<feature type="transmembrane region" description="Helical" evidence="5">
    <location>
        <begin position="336"/>
        <end position="356"/>
    </location>
</feature>
<keyword evidence="3 5" id="KW-1133">Transmembrane helix</keyword>
<evidence type="ECO:0000256" key="1">
    <source>
        <dbReference type="ARBA" id="ARBA00004651"/>
    </source>
</evidence>
<feature type="transmembrane region" description="Helical" evidence="5">
    <location>
        <begin position="427"/>
        <end position="446"/>
    </location>
</feature>
<evidence type="ECO:0000256" key="4">
    <source>
        <dbReference type="ARBA" id="ARBA00023136"/>
    </source>
</evidence>
<feature type="transmembrane region" description="Helical" evidence="5">
    <location>
        <begin position="386"/>
        <end position="406"/>
    </location>
</feature>
<feature type="transmembrane region" description="Helical" evidence="5">
    <location>
        <begin position="131"/>
        <end position="147"/>
    </location>
</feature>
<keyword evidence="2 5" id="KW-0812">Transmembrane</keyword>
<feature type="transmembrane region" description="Helical" evidence="5">
    <location>
        <begin position="466"/>
        <end position="488"/>
    </location>
</feature>
<feature type="transmembrane region" description="Helical" evidence="5">
    <location>
        <begin position="103"/>
        <end position="125"/>
    </location>
</feature>
<feature type="domain" description="Major facilitator superfamily (MFS) profile" evidence="6">
    <location>
        <begin position="36"/>
        <end position="492"/>
    </location>
</feature>
<organism evidence="7 8">
    <name type="scientific">Actinocorallia longicatena</name>
    <dbReference type="NCBI Taxonomy" id="111803"/>
    <lineage>
        <taxon>Bacteria</taxon>
        <taxon>Bacillati</taxon>
        <taxon>Actinomycetota</taxon>
        <taxon>Actinomycetes</taxon>
        <taxon>Streptosporangiales</taxon>
        <taxon>Thermomonosporaceae</taxon>
        <taxon>Actinocorallia</taxon>
    </lineage>
</organism>
<protein>
    <submittedName>
        <fullName evidence="7">MFS transporter</fullName>
    </submittedName>
</protein>
<feature type="transmembrane region" description="Helical" evidence="5">
    <location>
        <begin position="72"/>
        <end position="91"/>
    </location>
</feature>
<evidence type="ECO:0000256" key="5">
    <source>
        <dbReference type="SAM" id="Phobius"/>
    </source>
</evidence>
<evidence type="ECO:0000256" key="2">
    <source>
        <dbReference type="ARBA" id="ARBA00022692"/>
    </source>
</evidence>
<feature type="transmembrane region" description="Helical" evidence="5">
    <location>
        <begin position="193"/>
        <end position="212"/>
    </location>
</feature>
<evidence type="ECO:0000313" key="7">
    <source>
        <dbReference type="EMBL" id="GAA3216347.1"/>
    </source>
</evidence>
<dbReference type="PANTHER" id="PTHR42718:SF49">
    <property type="entry name" value="EXPORT PROTEIN"/>
    <property type="match status" value="1"/>
</dbReference>
<comment type="subcellular location">
    <subcellularLocation>
        <location evidence="1">Cell membrane</location>
        <topology evidence="1">Multi-pass membrane protein</topology>
    </subcellularLocation>
</comment>
<evidence type="ECO:0000259" key="6">
    <source>
        <dbReference type="PROSITE" id="PS50850"/>
    </source>
</evidence>
<dbReference type="EMBL" id="BAAAUV010000008">
    <property type="protein sequence ID" value="GAA3216347.1"/>
    <property type="molecule type" value="Genomic_DNA"/>
</dbReference>
<gene>
    <name evidence="7" type="ORF">GCM10010468_38360</name>
</gene>
<accession>A0ABP6QAT8</accession>
<feature type="transmembrane region" description="Helical" evidence="5">
    <location>
        <begin position="247"/>
        <end position="271"/>
    </location>
</feature>
<dbReference type="Pfam" id="PF07690">
    <property type="entry name" value="MFS_1"/>
    <property type="match status" value="1"/>
</dbReference>
<keyword evidence="8" id="KW-1185">Reference proteome</keyword>
<feature type="transmembrane region" description="Helical" evidence="5">
    <location>
        <begin position="159"/>
        <end position="181"/>
    </location>
</feature>
<evidence type="ECO:0000256" key="3">
    <source>
        <dbReference type="ARBA" id="ARBA00022989"/>
    </source>
</evidence>
<comment type="caution">
    <text evidence="7">The sequence shown here is derived from an EMBL/GenBank/DDBJ whole genome shotgun (WGS) entry which is preliminary data.</text>
</comment>
<keyword evidence="4 5" id="KW-0472">Membrane</keyword>
<sequence>MTSSIYVLKLSGTIQNLSARESRETPMPQERKGGTLVAVLSLAAMVVSLMQTQAVPILGLIAGKLGTSAANAGWVTTATLLSAAVMTPLLGRVGDQFGKKRTLLAVLALAVAGSAVAAVAGSLWLLLAGRALQGAATAIFPLALSILREELPPAKLHGAMAVVSGTLAFGSGLGLVVTGLLTQGTDPDYRIVFWFSTVVAAIALGLVAARVPATGHRGGGRIDLLGALTLGGFLVLLLLPLSQGNAWGWTSAATLGCFAASALVAALWVAVERRVAAPLVDLAMFTHRPVLFTNLAGMFVGFAMFVQFLGVSYLAQMPEFTGYGFGASVLRASLEFLLPGTIASMLAAPLGGMLVGRSGPRHTLVVSSGIGLMGYLWLIAAHGTPFSVIVAGILVGVSVSFAYASMPALIAASVPHHQSGVANGINSISRTVGSSLASAIFTTLLTSNTLKNLPPGAPELPAESGFTTAFVIAAVAYAITAAVALFGLRPAHAPAGLRGEAVKEPAAV</sequence>
<dbReference type="PROSITE" id="PS50850">
    <property type="entry name" value="MFS"/>
    <property type="match status" value="1"/>
</dbReference>
<dbReference type="PANTHER" id="PTHR42718">
    <property type="entry name" value="MAJOR FACILITATOR SUPERFAMILY MULTIDRUG TRANSPORTER MFSC"/>
    <property type="match status" value="1"/>
</dbReference>
<evidence type="ECO:0000313" key="8">
    <source>
        <dbReference type="Proteomes" id="UP001501237"/>
    </source>
</evidence>
<dbReference type="CDD" id="cd17504">
    <property type="entry name" value="MFS_MMR_MDR_like"/>
    <property type="match status" value="1"/>
</dbReference>
<feature type="transmembrane region" description="Helical" evidence="5">
    <location>
        <begin position="363"/>
        <end position="380"/>
    </location>
</feature>
<feature type="transmembrane region" description="Helical" evidence="5">
    <location>
        <begin position="33"/>
        <end position="52"/>
    </location>
</feature>